<dbReference type="Proteomes" id="UP000748332">
    <property type="component" value="Unassembled WGS sequence"/>
</dbReference>
<protein>
    <submittedName>
        <fullName evidence="1">Uncharacterized protein</fullName>
    </submittedName>
</protein>
<dbReference type="EMBL" id="JAGQLM010000132">
    <property type="protein sequence ID" value="MCA9375280.1"/>
    <property type="molecule type" value="Genomic_DNA"/>
</dbReference>
<accession>A0A955HXN7</accession>
<sequence length="91" mass="10577">MFRKDIEKLIRHIEPQIISILVAHGLVKSSKQTQKFGDLKLTQKSKGILGLSDLIITDDWVREWQQKWPPGHLGAFSTTKDKLIRYLLEHD</sequence>
<name>A0A955HXN7_9BACT</name>
<organism evidence="1 2">
    <name type="scientific">Candidatus Dojkabacteria bacterium</name>
    <dbReference type="NCBI Taxonomy" id="2099670"/>
    <lineage>
        <taxon>Bacteria</taxon>
        <taxon>Candidatus Dojkabacteria</taxon>
    </lineage>
</organism>
<proteinExistence type="predicted"/>
<evidence type="ECO:0000313" key="2">
    <source>
        <dbReference type="Proteomes" id="UP000748332"/>
    </source>
</evidence>
<gene>
    <name evidence="1" type="ORF">KC622_03040</name>
</gene>
<reference evidence="1" key="2">
    <citation type="journal article" date="2021" name="Microbiome">
        <title>Successional dynamics and alternative stable states in a saline activated sludge microbial community over 9 years.</title>
        <authorList>
            <person name="Wang Y."/>
            <person name="Ye J."/>
            <person name="Ju F."/>
            <person name="Liu L."/>
            <person name="Boyd J.A."/>
            <person name="Deng Y."/>
            <person name="Parks D.H."/>
            <person name="Jiang X."/>
            <person name="Yin X."/>
            <person name="Woodcroft B.J."/>
            <person name="Tyson G.W."/>
            <person name="Hugenholtz P."/>
            <person name="Polz M.F."/>
            <person name="Zhang T."/>
        </authorList>
    </citation>
    <scope>NUCLEOTIDE SEQUENCE</scope>
    <source>
        <strain evidence="1">HKST-UBA16</strain>
    </source>
</reference>
<reference evidence="1" key="1">
    <citation type="submission" date="2020-04" db="EMBL/GenBank/DDBJ databases">
        <authorList>
            <person name="Zhang T."/>
        </authorList>
    </citation>
    <scope>NUCLEOTIDE SEQUENCE</scope>
    <source>
        <strain evidence="1">HKST-UBA16</strain>
    </source>
</reference>
<comment type="caution">
    <text evidence="1">The sequence shown here is derived from an EMBL/GenBank/DDBJ whole genome shotgun (WGS) entry which is preliminary data.</text>
</comment>
<dbReference type="AlphaFoldDB" id="A0A955HXN7"/>
<feature type="non-terminal residue" evidence="1">
    <location>
        <position position="91"/>
    </location>
</feature>
<evidence type="ECO:0000313" key="1">
    <source>
        <dbReference type="EMBL" id="MCA9375280.1"/>
    </source>
</evidence>